<keyword evidence="2" id="KW-0732">Signal</keyword>
<keyword evidence="4" id="KW-1185">Reference proteome</keyword>
<dbReference type="STRING" id="1224163.B841_00320"/>
<evidence type="ECO:0000313" key="4">
    <source>
        <dbReference type="Proteomes" id="UP000015388"/>
    </source>
</evidence>
<proteinExistence type="predicted"/>
<dbReference type="OrthoDB" id="4426766at2"/>
<feature type="region of interest" description="Disordered" evidence="1">
    <location>
        <begin position="94"/>
        <end position="135"/>
    </location>
</feature>
<dbReference type="AlphaFoldDB" id="S5SRD9"/>
<dbReference type="HOGENOM" id="CLU_098223_1_0_11"/>
<evidence type="ECO:0000313" key="3">
    <source>
        <dbReference type="EMBL" id="AGS33547.1"/>
    </source>
</evidence>
<evidence type="ECO:0000256" key="1">
    <source>
        <dbReference type="SAM" id="MobiDB-lite"/>
    </source>
</evidence>
<dbReference type="eggNOG" id="ENOG5031JGB">
    <property type="taxonomic scope" value="Bacteria"/>
</dbReference>
<reference evidence="3 4" key="1">
    <citation type="submission" date="2012-11" db="EMBL/GenBank/DDBJ databases">
        <title>The complete genome sequence of Corynebacterium maris Coryn-1 (=DSM 45190).</title>
        <authorList>
            <person name="Schaffert L."/>
            <person name="Albersmeier A."/>
            <person name="Kalinowski J."/>
            <person name="Ruckert C."/>
        </authorList>
    </citation>
    <scope>NUCLEOTIDE SEQUENCE [LARGE SCALE GENOMIC DNA]</scope>
    <source>
        <strain evidence="4">Coryn-1</strain>
    </source>
</reference>
<dbReference type="Proteomes" id="UP000015388">
    <property type="component" value="Chromosome"/>
</dbReference>
<feature type="compositionally biased region" description="Low complexity" evidence="1">
    <location>
        <begin position="103"/>
        <end position="120"/>
    </location>
</feature>
<gene>
    <name evidence="3" type="ORF">B841_00320</name>
</gene>
<organism evidence="3 4">
    <name type="scientific">Corynebacterium maris DSM 45190</name>
    <dbReference type="NCBI Taxonomy" id="1224163"/>
    <lineage>
        <taxon>Bacteria</taxon>
        <taxon>Bacillati</taxon>
        <taxon>Actinomycetota</taxon>
        <taxon>Actinomycetes</taxon>
        <taxon>Mycobacteriales</taxon>
        <taxon>Corynebacteriaceae</taxon>
        <taxon>Corynebacterium</taxon>
    </lineage>
</organism>
<evidence type="ECO:0008006" key="5">
    <source>
        <dbReference type="Google" id="ProtNLM"/>
    </source>
</evidence>
<feature type="chain" id="PRO_5004540138" description="Secreted protein" evidence="2">
    <location>
        <begin position="27"/>
        <end position="192"/>
    </location>
</feature>
<name>S5SRD9_9CORY</name>
<dbReference type="EMBL" id="CP003924">
    <property type="protein sequence ID" value="AGS33547.1"/>
    <property type="molecule type" value="Genomic_DNA"/>
</dbReference>
<dbReference type="RefSeq" id="WP_020933482.1">
    <property type="nucleotide sequence ID" value="NC_021915.1"/>
</dbReference>
<sequence length="192" mass="19642">MKISMKTAVASVVAAGAVTALSPALASADIVDDALSRLPSGEITCDQARSYWTTEAEYNSIRASARAFARFDSRGAEINAALARVEEAANRCGLKGGGGGQSAPGNNNPGNSNPGNRTPNNPAPGAPAPDRGNVITVPVAPGTPTFDLPIGDVATVELPDLAVIFRDFLNSVNIPLPDVQMSQLPQVAGSSF</sequence>
<protein>
    <recommendedName>
        <fullName evidence="5">Secreted protein</fullName>
    </recommendedName>
</protein>
<dbReference type="KEGG" id="cmd:B841_00320"/>
<dbReference type="PATRIC" id="fig|1224163.3.peg.64"/>
<evidence type="ECO:0000256" key="2">
    <source>
        <dbReference type="SAM" id="SignalP"/>
    </source>
</evidence>
<accession>S5SRD9</accession>
<feature type="signal peptide" evidence="2">
    <location>
        <begin position="1"/>
        <end position="26"/>
    </location>
</feature>